<dbReference type="OrthoDB" id="25308at2759"/>
<proteinExistence type="inferred from homology"/>
<evidence type="ECO:0000256" key="10">
    <source>
        <dbReference type="ARBA" id="ARBA00051312"/>
    </source>
</evidence>
<dbReference type="InterPro" id="IPR041429">
    <property type="entry name" value="ITPK1_N"/>
</dbReference>
<keyword evidence="3 13" id="KW-0808">Transferase</keyword>
<feature type="binding site" evidence="14">
    <location>
        <begin position="178"/>
        <end position="189"/>
    </location>
    <ligand>
        <name>ATP</name>
        <dbReference type="ChEBI" id="CHEBI:30616"/>
    </ligand>
</feature>
<evidence type="ECO:0000256" key="4">
    <source>
        <dbReference type="ARBA" id="ARBA00022723"/>
    </source>
</evidence>
<evidence type="ECO:0000256" key="11">
    <source>
        <dbReference type="ARBA" id="ARBA00051366"/>
    </source>
</evidence>
<evidence type="ECO:0000313" key="17">
    <source>
        <dbReference type="EMBL" id="KAD4982793.1"/>
    </source>
</evidence>
<name>A0A5N6NR12_9ASTR</name>
<evidence type="ECO:0000256" key="12">
    <source>
        <dbReference type="ARBA" id="ARBA00051721"/>
    </source>
</evidence>
<dbReference type="GO" id="GO:0052726">
    <property type="term" value="F:inositol-1,3,4-trisphosphate 5-kinase activity"/>
    <property type="evidence" value="ECO:0007669"/>
    <property type="project" value="InterPro"/>
</dbReference>
<gene>
    <name evidence="17" type="ORF">E3N88_19464</name>
</gene>
<keyword evidence="5 13" id="KW-0547">Nucleotide-binding</keyword>
<sequence>MPEITSENRHFRVGYALPATKTEAFMVESFITYAKKRGIEFIPIIPSKPLIEQGPFDCIIHKLYGDQWNLNLQTFTTGHPNATVIDPPSAINRLHNRITMLEPVTRLNIPKLSIPTQLLVDQVSETVKYLGVTKDLMFPVIAKPLLADGTNNAHDISLVVNHEGLTKVLARDPPMVLQQFVNHGGTMFKVYVAGEYAECVKRSSLPDVSNETIEKMTSESGGVMIFSKISSSVINGDDGWSDNGSGEKVKMPSLEFVDEVAKGLRQALGLHLFNFDMIRDDKRDGYLIVDINYFPGYEKLPFFESVMTDFFIKIKKSQELKKMMEENIEVDNLET</sequence>
<evidence type="ECO:0000256" key="1">
    <source>
        <dbReference type="ARBA" id="ARBA00009601"/>
    </source>
</evidence>
<feature type="binding site" evidence="14">
    <location>
        <position position="189"/>
    </location>
    <ligand>
        <name>1D-myo-inositol 1,3,4-trisphosphate</name>
        <dbReference type="ChEBI" id="CHEBI:58414"/>
    </ligand>
</feature>
<keyword evidence="6 13" id="KW-0418">Kinase</keyword>
<dbReference type="InterPro" id="IPR008656">
    <property type="entry name" value="Inositol_tetrakis-P_1-kinase"/>
</dbReference>
<dbReference type="Proteomes" id="UP000326396">
    <property type="component" value="Linkage Group LG18"/>
</dbReference>
<feature type="binding site" evidence="14">
    <location>
        <position position="21"/>
    </location>
    <ligand>
        <name>1D-myo-inositol 1,3,4-trisphosphate</name>
        <dbReference type="ChEBI" id="CHEBI:58414"/>
    </ligand>
</feature>
<comment type="catalytic activity">
    <reaction evidence="9">
        <text>1D-myo-inositol 3,4,5,6-tetrakisphosphate + ATP = 1D-myo-inositol 1,3,4,5,6-pentakisphosphate + ADP + H(+)</text>
        <dbReference type="Rhea" id="RHEA:12452"/>
        <dbReference type="ChEBI" id="CHEBI:15378"/>
        <dbReference type="ChEBI" id="CHEBI:30616"/>
        <dbReference type="ChEBI" id="CHEBI:57539"/>
        <dbReference type="ChEBI" id="CHEBI:57733"/>
        <dbReference type="ChEBI" id="CHEBI:456216"/>
        <dbReference type="EC" id="2.7.1.134"/>
    </reaction>
    <physiologicalReaction direction="left-to-right" evidence="9">
        <dbReference type="Rhea" id="RHEA:12453"/>
    </physiologicalReaction>
    <physiologicalReaction direction="right-to-left" evidence="9">
        <dbReference type="Rhea" id="RHEA:12454"/>
    </physiologicalReaction>
</comment>
<evidence type="ECO:0000256" key="6">
    <source>
        <dbReference type="ARBA" id="ARBA00022777"/>
    </source>
</evidence>
<dbReference type="GO" id="GO:0032957">
    <property type="term" value="P:inositol trisphosphate metabolic process"/>
    <property type="evidence" value="ECO:0007669"/>
    <property type="project" value="InterPro"/>
</dbReference>
<dbReference type="GO" id="GO:0052835">
    <property type="term" value="F:inositol-3,4,6-trisphosphate 1-kinase activity"/>
    <property type="evidence" value="ECO:0007669"/>
    <property type="project" value="UniProtKB-ARBA"/>
</dbReference>
<dbReference type="Pfam" id="PF17927">
    <property type="entry name" value="Ins134_P3_kin_N"/>
    <property type="match status" value="1"/>
</dbReference>
<dbReference type="InterPro" id="IPR011761">
    <property type="entry name" value="ATP-grasp"/>
</dbReference>
<dbReference type="PANTHER" id="PTHR14217:SF43">
    <property type="entry name" value="INOSITOL-TETRAKISPHOSPHATE 1-KINASE"/>
    <property type="match status" value="1"/>
</dbReference>
<evidence type="ECO:0000256" key="7">
    <source>
        <dbReference type="ARBA" id="ARBA00022840"/>
    </source>
</evidence>
<dbReference type="GO" id="GO:0005524">
    <property type="term" value="F:ATP binding"/>
    <property type="evidence" value="ECO:0007669"/>
    <property type="project" value="UniProtKB-UniRule"/>
</dbReference>
<feature type="binding site" evidence="14">
    <location>
        <position position="154"/>
    </location>
    <ligand>
        <name>1D-myo-inositol 1,3,4-trisphosphate</name>
        <dbReference type="ChEBI" id="CHEBI:58414"/>
    </ligand>
</feature>
<reference evidence="17 18" key="1">
    <citation type="submission" date="2019-05" db="EMBL/GenBank/DDBJ databases">
        <title>Mikania micrantha, genome provides insights into the molecular mechanism of rapid growth.</title>
        <authorList>
            <person name="Liu B."/>
        </authorList>
    </citation>
    <scope>NUCLEOTIDE SEQUENCE [LARGE SCALE GENOMIC DNA]</scope>
    <source>
        <strain evidence="17">NLD-2019</strain>
        <tissue evidence="17">Leaf</tissue>
    </source>
</reference>
<dbReference type="GO" id="GO:0047325">
    <property type="term" value="F:inositol-3,4,5,6-tetrakisphosphate 1-kinase activity"/>
    <property type="evidence" value="ECO:0007669"/>
    <property type="project" value="UniProtKB-EC"/>
</dbReference>
<comment type="function">
    <text evidence="13">Kinase that can phosphorylate various inositol polyphosphate such as Ins(3,4,5,6)P4 or Ins(1,3,4)P3.</text>
</comment>
<organism evidence="17 18">
    <name type="scientific">Mikania micrantha</name>
    <name type="common">bitter vine</name>
    <dbReference type="NCBI Taxonomy" id="192012"/>
    <lineage>
        <taxon>Eukaryota</taxon>
        <taxon>Viridiplantae</taxon>
        <taxon>Streptophyta</taxon>
        <taxon>Embryophyta</taxon>
        <taxon>Tracheophyta</taxon>
        <taxon>Spermatophyta</taxon>
        <taxon>Magnoliopsida</taxon>
        <taxon>eudicotyledons</taxon>
        <taxon>Gunneridae</taxon>
        <taxon>Pentapetalae</taxon>
        <taxon>asterids</taxon>
        <taxon>campanulids</taxon>
        <taxon>Asterales</taxon>
        <taxon>Asteraceae</taxon>
        <taxon>Asteroideae</taxon>
        <taxon>Heliantheae alliance</taxon>
        <taxon>Eupatorieae</taxon>
        <taxon>Mikania</taxon>
    </lineage>
</organism>
<comment type="caution">
    <text evidence="17">The sequence shown here is derived from an EMBL/GenBank/DDBJ whole genome shotgun (WGS) entry which is preliminary data.</text>
</comment>
<dbReference type="Gene3D" id="3.40.50.11370">
    <property type="match status" value="1"/>
</dbReference>
<dbReference type="PANTHER" id="PTHR14217">
    <property type="entry name" value="INOSITOL-TETRAKISPHOSPHATE 1-KINASE"/>
    <property type="match status" value="1"/>
</dbReference>
<evidence type="ECO:0000256" key="3">
    <source>
        <dbReference type="ARBA" id="ARBA00022679"/>
    </source>
</evidence>
<keyword evidence="18" id="KW-1185">Reference proteome</keyword>
<feature type="binding site" evidence="14">
    <location>
        <position position="296"/>
    </location>
    <ligand>
        <name>1D-myo-inositol 1,3,4-trisphosphate</name>
        <dbReference type="ChEBI" id="CHEBI:58414"/>
    </ligand>
</feature>
<feature type="binding site" evidence="14">
    <location>
        <position position="97"/>
    </location>
    <ligand>
        <name>ATP</name>
        <dbReference type="ChEBI" id="CHEBI:30616"/>
    </ligand>
</feature>
<evidence type="ECO:0000256" key="15">
    <source>
        <dbReference type="PIRSR" id="PIRSR038186-2"/>
    </source>
</evidence>
<keyword evidence="4 13" id="KW-0479">Metal-binding</keyword>
<protein>
    <recommendedName>
        <fullName evidence="13">Inositol-tetrakisphosphate 1-kinase</fullName>
        <ecNumber evidence="13">2.7.1.134</ecNumber>
    </recommendedName>
</protein>
<evidence type="ECO:0000259" key="16">
    <source>
        <dbReference type="PROSITE" id="PS50975"/>
    </source>
</evidence>
<feature type="binding site" evidence="15">
    <location>
        <position position="292"/>
    </location>
    <ligand>
        <name>Mg(2+)</name>
        <dbReference type="ChEBI" id="CHEBI:18420"/>
        <label>2</label>
    </ligand>
</feature>
<comment type="subunit">
    <text evidence="2 13">Monomer.</text>
</comment>
<dbReference type="GO" id="GO:0005737">
    <property type="term" value="C:cytoplasm"/>
    <property type="evidence" value="ECO:0007669"/>
    <property type="project" value="TreeGrafter"/>
</dbReference>
<dbReference type="EC" id="2.7.1.134" evidence="13"/>
<keyword evidence="7 13" id="KW-0067">ATP-binding</keyword>
<evidence type="ECO:0000256" key="13">
    <source>
        <dbReference type="PIRNR" id="PIRNR038186"/>
    </source>
</evidence>
<feature type="binding site" evidence="14">
    <location>
        <position position="292"/>
    </location>
    <ligand>
        <name>1D-myo-inositol 1,3,4-trisphosphate</name>
        <dbReference type="ChEBI" id="CHEBI:58414"/>
    </ligand>
</feature>
<feature type="binding site" evidence="15">
    <location>
        <position position="290"/>
    </location>
    <ligand>
        <name>Mg(2+)</name>
        <dbReference type="ChEBI" id="CHEBI:18420"/>
        <label>1</label>
    </ligand>
</feature>
<feature type="binding site" evidence="14">
    <location>
        <position position="143"/>
    </location>
    <ligand>
        <name>ATP</name>
        <dbReference type="ChEBI" id="CHEBI:30616"/>
    </ligand>
</feature>
<evidence type="ECO:0000256" key="8">
    <source>
        <dbReference type="ARBA" id="ARBA00022842"/>
    </source>
</evidence>
<dbReference type="InterPro" id="IPR040464">
    <property type="entry name" value="InsP(3)kin_ATP-grasp"/>
</dbReference>
<comment type="similarity">
    <text evidence="1 13">Belongs to the ITPK1 family.</text>
</comment>
<feature type="binding site" evidence="14">
    <location>
        <position position="62"/>
    </location>
    <ligand>
        <name>1D-myo-inositol 1,3,4-trisphosphate</name>
        <dbReference type="ChEBI" id="CHEBI:58414"/>
    </ligand>
</feature>
<comment type="catalytic activity">
    <reaction evidence="10">
        <text>1D-myo-inositol 1,3,4-trisphosphate + ATP = 1D-myo-inositol 1,3,4,5-tetrakisphosphate + ADP + H(+)</text>
        <dbReference type="Rhea" id="RHEA:13253"/>
        <dbReference type="ChEBI" id="CHEBI:15378"/>
        <dbReference type="ChEBI" id="CHEBI:30616"/>
        <dbReference type="ChEBI" id="CHEBI:57895"/>
        <dbReference type="ChEBI" id="CHEBI:58414"/>
        <dbReference type="ChEBI" id="CHEBI:456216"/>
        <dbReference type="EC" id="2.7.1.159"/>
    </reaction>
    <physiologicalReaction direction="left-to-right" evidence="10">
        <dbReference type="Rhea" id="RHEA:13254"/>
    </physiologicalReaction>
</comment>
<dbReference type="EMBL" id="SZYD01000010">
    <property type="protein sequence ID" value="KAD4982793.1"/>
    <property type="molecule type" value="Genomic_DNA"/>
</dbReference>
<evidence type="ECO:0000256" key="5">
    <source>
        <dbReference type="ARBA" id="ARBA00022741"/>
    </source>
</evidence>
<comment type="catalytic activity">
    <reaction evidence="12">
        <text>1D-myo-inositol 3,4,6-trisphosphate + ATP = 1D-myo-inositol 1,3,4,6-tetrakisphosphate + ADP + H(+)</text>
        <dbReference type="Rhea" id="RHEA:70287"/>
        <dbReference type="ChEBI" id="CHEBI:15378"/>
        <dbReference type="ChEBI" id="CHEBI:30616"/>
        <dbReference type="ChEBI" id="CHEBI:57660"/>
        <dbReference type="ChEBI" id="CHEBI:189099"/>
        <dbReference type="ChEBI" id="CHEBI:456216"/>
    </reaction>
    <physiologicalReaction direction="left-to-right" evidence="12">
        <dbReference type="Rhea" id="RHEA:70288"/>
    </physiologicalReaction>
</comment>
<feature type="binding site" evidence="14">
    <location>
        <position position="204"/>
    </location>
    <ligand>
        <name>ATP</name>
        <dbReference type="ChEBI" id="CHEBI:30616"/>
    </ligand>
</feature>
<dbReference type="SUPFAM" id="SSF56059">
    <property type="entry name" value="Glutathione synthetase ATP-binding domain-like"/>
    <property type="match status" value="1"/>
</dbReference>
<evidence type="ECO:0000256" key="2">
    <source>
        <dbReference type="ARBA" id="ARBA00011245"/>
    </source>
</evidence>
<dbReference type="GO" id="GO:0000287">
    <property type="term" value="F:magnesium ion binding"/>
    <property type="evidence" value="ECO:0007669"/>
    <property type="project" value="InterPro"/>
</dbReference>
<dbReference type="Pfam" id="PF05770">
    <property type="entry name" value="Ins134_P3_kin"/>
    <property type="match status" value="1"/>
</dbReference>
<dbReference type="AlphaFoldDB" id="A0A5N6NR12"/>
<comment type="cofactor">
    <cofactor evidence="13 15">
        <name>Mg(2+)</name>
        <dbReference type="ChEBI" id="CHEBI:18420"/>
    </cofactor>
    <text evidence="13 15">Binds 2 magnesium ions per subunit.</text>
</comment>
<feature type="domain" description="ATP-grasp" evidence="16">
    <location>
        <begin position="104"/>
        <end position="325"/>
    </location>
</feature>
<feature type="binding site" evidence="15">
    <location>
        <position position="290"/>
    </location>
    <ligand>
        <name>Mg(2+)</name>
        <dbReference type="ChEBI" id="CHEBI:18420"/>
        <label>2</label>
    </ligand>
</feature>
<dbReference type="PROSITE" id="PS50975">
    <property type="entry name" value="ATP_GRASP"/>
    <property type="match status" value="1"/>
</dbReference>
<evidence type="ECO:0000256" key="9">
    <source>
        <dbReference type="ARBA" id="ARBA00033645"/>
    </source>
</evidence>
<comment type="catalytic activity">
    <reaction evidence="11">
        <text>1D-myo-inositol 1,3,4-trisphosphate + ATP = 1D-myo-inositol 1,3,4,6-tetrakisphosphate + ADP + H(+)</text>
        <dbReference type="Rhea" id="RHEA:20940"/>
        <dbReference type="ChEBI" id="CHEBI:15378"/>
        <dbReference type="ChEBI" id="CHEBI:30616"/>
        <dbReference type="ChEBI" id="CHEBI:57660"/>
        <dbReference type="ChEBI" id="CHEBI:58414"/>
        <dbReference type="ChEBI" id="CHEBI:456216"/>
        <dbReference type="EC" id="2.7.1.159"/>
    </reaction>
    <physiologicalReaction direction="left-to-right" evidence="11">
        <dbReference type="Rhea" id="RHEA:20941"/>
    </physiologicalReaction>
</comment>
<feature type="binding site" evidence="15">
    <location>
        <position position="276"/>
    </location>
    <ligand>
        <name>Mg(2+)</name>
        <dbReference type="ChEBI" id="CHEBI:18420"/>
        <label>1</label>
    </ligand>
</feature>
<evidence type="ECO:0000256" key="14">
    <source>
        <dbReference type="PIRSR" id="PIRSR038186-1"/>
    </source>
</evidence>
<keyword evidence="8 13" id="KW-0460">Magnesium</keyword>
<dbReference type="Gene3D" id="3.30.1490.220">
    <property type="match status" value="1"/>
</dbReference>
<evidence type="ECO:0000313" key="18">
    <source>
        <dbReference type="Proteomes" id="UP000326396"/>
    </source>
</evidence>
<dbReference type="PIRSF" id="PIRSF038186">
    <property type="entry name" value="ITPK"/>
    <property type="match status" value="1"/>
</dbReference>
<accession>A0A5N6NR12</accession>
<dbReference type="GO" id="GO:0052725">
    <property type="term" value="F:inositol-1,3,4-trisphosphate 6-kinase activity"/>
    <property type="evidence" value="ECO:0007669"/>
    <property type="project" value="InterPro"/>
</dbReference>
<dbReference type="FunFam" id="3.30.1490.220:FF:000002">
    <property type="entry name" value="Inositol-tetrakisphosphate 1-kinase"/>
    <property type="match status" value="1"/>
</dbReference>